<dbReference type="InterPro" id="IPR029060">
    <property type="entry name" value="PIN-like_dom_sf"/>
</dbReference>
<feature type="domain" description="PIN" evidence="1">
    <location>
        <begin position="5"/>
        <end position="88"/>
    </location>
</feature>
<keyword evidence="3" id="KW-1185">Reference proteome</keyword>
<organism evidence="2 3">
    <name type="scientific">Mucilaginibacter gotjawali</name>
    <dbReference type="NCBI Taxonomy" id="1550579"/>
    <lineage>
        <taxon>Bacteria</taxon>
        <taxon>Pseudomonadati</taxon>
        <taxon>Bacteroidota</taxon>
        <taxon>Sphingobacteriia</taxon>
        <taxon>Sphingobacteriales</taxon>
        <taxon>Sphingobacteriaceae</taxon>
        <taxon>Mucilaginibacter</taxon>
    </lineage>
</organism>
<dbReference type="Proteomes" id="UP000539265">
    <property type="component" value="Unassembled WGS sequence"/>
</dbReference>
<dbReference type="EMBL" id="JACHWX010000004">
    <property type="protein sequence ID" value="MBB3055414.1"/>
    <property type="molecule type" value="Genomic_DNA"/>
</dbReference>
<evidence type="ECO:0000259" key="1">
    <source>
        <dbReference type="Pfam" id="PF13470"/>
    </source>
</evidence>
<proteinExistence type="predicted"/>
<dbReference type="Pfam" id="PF13470">
    <property type="entry name" value="PIN_3"/>
    <property type="match status" value="1"/>
</dbReference>
<comment type="caution">
    <text evidence="2">The sequence shown here is derived from an EMBL/GenBank/DDBJ whole genome shotgun (WGS) entry which is preliminary data.</text>
</comment>
<sequence>MECFKNDIVLNTSALIIANIYYLLSRQIGAKASRKKIADLIKAVKILPLEGDIVDIALASDFPDFEDAMQFFIAERYHCDAIITRNIKDYKHSTIPVLTAEQFLRKL</sequence>
<gene>
    <name evidence="2" type="ORF">FHS11_001832</name>
</gene>
<dbReference type="Gene3D" id="3.40.50.1010">
    <property type="entry name" value="5'-nuclease"/>
    <property type="match status" value="1"/>
</dbReference>
<dbReference type="InterPro" id="IPR002716">
    <property type="entry name" value="PIN_dom"/>
</dbReference>
<reference evidence="2" key="1">
    <citation type="submission" date="2020-08" db="EMBL/GenBank/DDBJ databases">
        <title>Genomic Encyclopedia of Type Strains, Phase III (KMG-III): the genomes of soil and plant-associated and newly described type strains.</title>
        <authorList>
            <person name="Whitman W."/>
        </authorList>
    </citation>
    <scope>NUCLEOTIDE SEQUENCE [LARGE SCALE GENOMIC DNA]</scope>
    <source>
        <strain evidence="2">CECT 8628</strain>
    </source>
</reference>
<evidence type="ECO:0000313" key="3">
    <source>
        <dbReference type="Proteomes" id="UP000539265"/>
    </source>
</evidence>
<dbReference type="SUPFAM" id="SSF88723">
    <property type="entry name" value="PIN domain-like"/>
    <property type="match status" value="1"/>
</dbReference>
<dbReference type="AlphaFoldDB" id="A0A839SDM2"/>
<protein>
    <submittedName>
        <fullName evidence="2">Nucleic acid-binding protein</fullName>
    </submittedName>
</protein>
<name>A0A839SDM2_9SPHI</name>
<evidence type="ECO:0000313" key="2">
    <source>
        <dbReference type="EMBL" id="MBB3055414.1"/>
    </source>
</evidence>
<accession>A0A839SDM2</accession>